<organism evidence="2 3">
    <name type="scientific">Hymenobacter arizonensis</name>
    <name type="common">Siccationidurans arizonensis</name>
    <dbReference type="NCBI Taxonomy" id="1227077"/>
    <lineage>
        <taxon>Bacteria</taxon>
        <taxon>Pseudomonadati</taxon>
        <taxon>Bacteroidota</taxon>
        <taxon>Cytophagia</taxon>
        <taxon>Cytophagales</taxon>
        <taxon>Hymenobacteraceae</taxon>
        <taxon>Hymenobacter</taxon>
    </lineage>
</organism>
<dbReference type="EMBL" id="FOXS01000003">
    <property type="protein sequence ID" value="SFQ47802.1"/>
    <property type="molecule type" value="Genomic_DNA"/>
</dbReference>
<reference evidence="3" key="1">
    <citation type="submission" date="2016-10" db="EMBL/GenBank/DDBJ databases">
        <authorList>
            <person name="Varghese N."/>
            <person name="Submissions S."/>
        </authorList>
    </citation>
    <scope>NUCLEOTIDE SEQUENCE [LARGE SCALE GENOMIC DNA]</scope>
    <source>
        <strain evidence="3">OR362-8,ATCC BAA-1266,JCM 13504</strain>
    </source>
</reference>
<dbReference type="GO" id="GO:0005506">
    <property type="term" value="F:iron ion binding"/>
    <property type="evidence" value="ECO:0007669"/>
    <property type="project" value="InterPro"/>
</dbReference>
<evidence type="ECO:0000313" key="3">
    <source>
        <dbReference type="Proteomes" id="UP000199029"/>
    </source>
</evidence>
<dbReference type="InterPro" id="IPR016208">
    <property type="entry name" value="Ald_Oxase/xanthine_DH-like"/>
</dbReference>
<accession>A0A1I5YUE9</accession>
<dbReference type="InterPro" id="IPR036856">
    <property type="entry name" value="Ald_Oxase/Xan_DH_a/b_sf"/>
</dbReference>
<dbReference type="SMART" id="SM01008">
    <property type="entry name" value="Ald_Xan_dh_C"/>
    <property type="match status" value="1"/>
</dbReference>
<dbReference type="GO" id="GO:0016491">
    <property type="term" value="F:oxidoreductase activity"/>
    <property type="evidence" value="ECO:0007669"/>
    <property type="project" value="InterPro"/>
</dbReference>
<dbReference type="Gene3D" id="3.30.365.10">
    <property type="entry name" value="Aldehyde oxidase/xanthine dehydrogenase, molybdopterin binding domain"/>
    <property type="match status" value="4"/>
</dbReference>
<gene>
    <name evidence="2" type="ORF">SAMN04515668_2450</name>
</gene>
<dbReference type="STRING" id="1227077.SAMN04515668_2450"/>
<dbReference type="InterPro" id="IPR046867">
    <property type="entry name" value="AldOxase/xan_DH_MoCoBD2"/>
</dbReference>
<dbReference type="SUPFAM" id="SSF54665">
    <property type="entry name" value="CO dehydrogenase molybdoprotein N-domain-like"/>
    <property type="match status" value="1"/>
</dbReference>
<protein>
    <submittedName>
        <fullName evidence="2">Xanthine dehydrogenase YagR molybdenum-binding subunit</fullName>
    </submittedName>
</protein>
<dbReference type="SUPFAM" id="SSF56003">
    <property type="entry name" value="Molybdenum cofactor-binding domain"/>
    <property type="match status" value="1"/>
</dbReference>
<dbReference type="InterPro" id="IPR000674">
    <property type="entry name" value="Ald_Oxase/Xan_DH_a/b"/>
</dbReference>
<sequence length="751" mass="81242">MENQPLTAAPHTGQPLNRVDGRLKVTGQARYAAEHPVAGCVHGVLVTSAIARGRIRRLDTATAERAPGVLAIVSHLNSPKVPGYQTAETNKNPRVEGQEFRLFFDDQIHFSNQPIALAIADTLERAQHAATLVRAEYERAAHQTNLAASLGTNLVPAKEKDHARGQANAYRSAPVKVEQEYRTPVHVHNPLETHAAIALWQGDRLTVYNKTQAPKLAQEDLMRMFQLPEANVRIHSPFVGGAFGGSSRIWPPEMAAILGAKVVGRPVKVMGRRDHEFNMVGYRPQSIQKVGLGALPDGTLVGVTHEAFGMTSRHEQFAERIVHPTKTAYRTPNINTTYRLVPLDLSTPCWTRGPGETTGSFALESAMDELAYALNMDPLALRLKNYADTDPEKDQPWSSKHLRACYERGAALFGWSKRPAAPRSLREGEYLVGWGMASGIYKAERRPATARAQLRADGTLLVQSATADAGPGTGTIMTQIAADASGVAPANIRFELGDSALPPAPIQAGSHTTASVGSAVHDACTALKQQLLALARQMPKSALSRIKTADIVAENGILQVAGRAASRVSYAEVLKHHQMPSLEVTKESKGGPEMEKHSGKSFCASFVEVQVHSLTGAVRVSRVVSVVDAGRLMNLKTARSQVYGAVTWGIGMALMEDARLDHRYGRFLNHDLAEYHLPVNADVPDITVEFIDRPDPLLDPMGAKGLGEIGMIGFAAAVANAVYHATGKRVRELPITPDKLVGVKEETGSRS</sequence>
<dbReference type="Pfam" id="PF01315">
    <property type="entry name" value="Ald_Xan_dh_C"/>
    <property type="match status" value="1"/>
</dbReference>
<dbReference type="InterPro" id="IPR008274">
    <property type="entry name" value="AldOxase/xan_DH_MoCoBD1"/>
</dbReference>
<dbReference type="Proteomes" id="UP000199029">
    <property type="component" value="Unassembled WGS sequence"/>
</dbReference>
<dbReference type="PANTHER" id="PTHR11908">
    <property type="entry name" value="XANTHINE DEHYDROGENASE"/>
    <property type="match status" value="1"/>
</dbReference>
<dbReference type="AlphaFoldDB" id="A0A1I5YUE9"/>
<feature type="domain" description="Aldehyde oxidase/xanthine dehydrogenase a/b hammerhead" evidence="1">
    <location>
        <begin position="26"/>
        <end position="141"/>
    </location>
</feature>
<dbReference type="Pfam" id="PF02738">
    <property type="entry name" value="MoCoBD_1"/>
    <property type="match status" value="1"/>
</dbReference>
<dbReference type="Pfam" id="PF20256">
    <property type="entry name" value="MoCoBD_2"/>
    <property type="match status" value="1"/>
</dbReference>
<dbReference type="RefSeq" id="WP_092673317.1">
    <property type="nucleotide sequence ID" value="NZ_FOXS01000003.1"/>
</dbReference>
<keyword evidence="3" id="KW-1185">Reference proteome</keyword>
<dbReference type="InterPro" id="IPR037165">
    <property type="entry name" value="AldOxase/xan_DH_Mopterin-bd_sf"/>
</dbReference>
<name>A0A1I5YUE9_HYMAR</name>
<dbReference type="Gene3D" id="3.90.1170.50">
    <property type="entry name" value="Aldehyde oxidase/xanthine dehydrogenase, a/b hammerhead"/>
    <property type="match status" value="1"/>
</dbReference>
<evidence type="ECO:0000259" key="1">
    <source>
        <dbReference type="SMART" id="SM01008"/>
    </source>
</evidence>
<proteinExistence type="predicted"/>
<evidence type="ECO:0000313" key="2">
    <source>
        <dbReference type="EMBL" id="SFQ47802.1"/>
    </source>
</evidence>
<dbReference type="PANTHER" id="PTHR11908:SF153">
    <property type="entry name" value="DEHYDROGENASE"/>
    <property type="match status" value="1"/>
</dbReference>
<dbReference type="OrthoDB" id="9759099at2"/>